<organism evidence="1 3">
    <name type="scientific">Saliniramus fredricksonii</name>
    <dbReference type="NCBI Taxonomy" id="1653334"/>
    <lineage>
        <taxon>Bacteria</taxon>
        <taxon>Pseudomonadati</taxon>
        <taxon>Pseudomonadota</taxon>
        <taxon>Alphaproteobacteria</taxon>
        <taxon>Hyphomicrobiales</taxon>
        <taxon>Salinarimonadaceae</taxon>
        <taxon>Saliniramus</taxon>
    </lineage>
</organism>
<dbReference type="EMBL" id="FMBM01000002">
    <property type="protein sequence ID" value="SCC81137.1"/>
    <property type="molecule type" value="Genomic_DNA"/>
</dbReference>
<name>A0A0P7XTQ0_9HYPH</name>
<protein>
    <submittedName>
        <fullName evidence="1">Uncharacterized protein</fullName>
    </submittedName>
</protein>
<evidence type="ECO:0000313" key="1">
    <source>
        <dbReference type="EMBL" id="KPQ10912.1"/>
    </source>
</evidence>
<keyword evidence="4" id="KW-1185">Reference proteome</keyword>
<dbReference type="STRING" id="1653334.GA0071312_2070"/>
<evidence type="ECO:0000313" key="2">
    <source>
        <dbReference type="EMBL" id="SCC81137.1"/>
    </source>
</evidence>
<evidence type="ECO:0000313" key="4">
    <source>
        <dbReference type="Proteomes" id="UP000182800"/>
    </source>
</evidence>
<proteinExistence type="predicted"/>
<sequence length="185" mass="21156">MSEITLKIDASEILEEVRKAFFSPEVNEAAEHDRALDEAGRECLKVIKLEGEDGIYKRGLAARCASFRKLSRDDREVVIARLQRDYGVQVKFIQSIGTWLYYVKADQEVTEDGVHIDDLREIAEALSLMIGHAGSDGISRDELMRRSLPLRIISVHDAAQVSRILQEEYKVKTRWDEKGNVQFYV</sequence>
<dbReference type="Proteomes" id="UP000050497">
    <property type="component" value="Unassembled WGS sequence"/>
</dbReference>
<evidence type="ECO:0000313" key="3">
    <source>
        <dbReference type="Proteomes" id="UP000050497"/>
    </source>
</evidence>
<reference evidence="2 4" key="2">
    <citation type="submission" date="2016-08" db="EMBL/GenBank/DDBJ databases">
        <authorList>
            <person name="Varghese N."/>
            <person name="Submissions Spin"/>
        </authorList>
    </citation>
    <scope>NUCLEOTIDE SEQUENCE [LARGE SCALE GENOMIC DNA]</scope>
    <source>
        <strain evidence="2 4">HL-109</strain>
    </source>
</reference>
<dbReference type="EMBL" id="LJSX01000012">
    <property type="protein sequence ID" value="KPQ10912.1"/>
    <property type="molecule type" value="Genomic_DNA"/>
</dbReference>
<dbReference type="AlphaFoldDB" id="A0A0P7XTQ0"/>
<comment type="caution">
    <text evidence="1">The sequence shown here is derived from an EMBL/GenBank/DDBJ whole genome shotgun (WGS) entry which is preliminary data.</text>
</comment>
<accession>A0A0P7XTQ0</accession>
<dbReference type="Proteomes" id="UP000182800">
    <property type="component" value="Unassembled WGS sequence"/>
</dbReference>
<gene>
    <name evidence="2" type="ORF">GA0071312_2070</name>
    <name evidence="1" type="ORF">HLUCCO17_09490</name>
</gene>
<dbReference type="RefSeq" id="WP_074444901.1">
    <property type="nucleotide sequence ID" value="NZ_FMBM01000002.1"/>
</dbReference>
<reference evidence="1 3" key="1">
    <citation type="submission" date="2015-09" db="EMBL/GenBank/DDBJ databases">
        <title>Identification and resolution of microdiversity through metagenomic sequencing of parallel consortia.</title>
        <authorList>
            <person name="Nelson W.C."/>
            <person name="Romine M.F."/>
            <person name="Lindemann S.R."/>
        </authorList>
    </citation>
    <scope>NUCLEOTIDE SEQUENCE [LARGE SCALE GENOMIC DNA]</scope>
    <source>
        <strain evidence="1">HL-109</strain>
    </source>
</reference>